<evidence type="ECO:0000256" key="6">
    <source>
        <dbReference type="ARBA" id="ARBA00023136"/>
    </source>
</evidence>
<dbReference type="NCBIfam" id="TIGR01097">
    <property type="entry name" value="PhnE"/>
    <property type="match status" value="1"/>
</dbReference>
<dbReference type="InterPro" id="IPR035906">
    <property type="entry name" value="MetI-like_sf"/>
</dbReference>
<keyword evidence="5 7" id="KW-1133">Transmembrane helix</keyword>
<reference evidence="9 10" key="1">
    <citation type="submission" date="2017-11" db="EMBL/GenBank/DDBJ databases">
        <title>Evolution of Phototrophy in the Chloroflexi Phylum Driven by Horizontal Gene Transfer.</title>
        <authorList>
            <person name="Ward L.M."/>
            <person name="Hemp J."/>
            <person name="Shih P.M."/>
            <person name="Mcglynn S.E."/>
            <person name="Fischer W."/>
        </authorList>
    </citation>
    <scope>NUCLEOTIDE SEQUENCE [LARGE SCALE GENOMIC DNA]</scope>
    <source>
        <strain evidence="9">JP3_7</strain>
    </source>
</reference>
<keyword evidence="4 7" id="KW-0812">Transmembrane</keyword>
<evidence type="ECO:0000259" key="8">
    <source>
        <dbReference type="PROSITE" id="PS50928"/>
    </source>
</evidence>
<evidence type="ECO:0000256" key="3">
    <source>
        <dbReference type="ARBA" id="ARBA00022475"/>
    </source>
</evidence>
<keyword evidence="3" id="KW-1003">Cell membrane</keyword>
<comment type="similarity">
    <text evidence="7">Belongs to the binding-protein-dependent transport system permease family.</text>
</comment>
<keyword evidence="2 7" id="KW-0813">Transport</keyword>
<sequence length="273" mass="29575">MPMAELTASPVTSRRWRKPPLIRNPWLRWGLLIGALIYLAVAISSVPVDDARIARGLERGGRMISSFLRPDFASRWYDIQIGVLESLTMTVVSTVAGVLLSVPVGLGAARNLVSAPIYLACRSIITISRTFQEVVIAIVFVVMFGFGPLAGVCTLAFATIGFMAKLLAEDIEEIDPAPLEAIRATGAGWLKTVTYAVMPQVSARLVGLSVYRFDINLRESAIVGIVGAGGIGSTLQTTFNRYDYDVAAAILLIIIVLVMTTELVSGHIRRRLQ</sequence>
<dbReference type="AlphaFoldDB" id="A0A2M8QEM1"/>
<feature type="domain" description="ABC transmembrane type-1" evidence="8">
    <location>
        <begin position="83"/>
        <end position="265"/>
    </location>
</feature>
<evidence type="ECO:0000256" key="7">
    <source>
        <dbReference type="RuleBase" id="RU363032"/>
    </source>
</evidence>
<dbReference type="CDD" id="cd06261">
    <property type="entry name" value="TM_PBP2"/>
    <property type="match status" value="1"/>
</dbReference>
<evidence type="ECO:0000313" key="10">
    <source>
        <dbReference type="Proteomes" id="UP000230790"/>
    </source>
</evidence>
<dbReference type="Gene3D" id="1.10.3720.10">
    <property type="entry name" value="MetI-like"/>
    <property type="match status" value="1"/>
</dbReference>
<dbReference type="Pfam" id="PF00528">
    <property type="entry name" value="BPD_transp_1"/>
    <property type="match status" value="1"/>
</dbReference>
<dbReference type="InterPro" id="IPR005769">
    <property type="entry name" value="PhnE/PtxC"/>
</dbReference>
<dbReference type="PROSITE" id="PS50928">
    <property type="entry name" value="ABC_TM1"/>
    <property type="match status" value="1"/>
</dbReference>
<gene>
    <name evidence="9" type="primary">phnE</name>
    <name evidence="9" type="ORF">CUN48_04320</name>
</gene>
<accession>A0A2M8QEM1</accession>
<proteinExistence type="inferred from homology"/>
<protein>
    <submittedName>
        <fullName evidence="9">Phosphonate ABC transporter, permease protein PhnE</fullName>
    </submittedName>
</protein>
<evidence type="ECO:0000256" key="1">
    <source>
        <dbReference type="ARBA" id="ARBA00004651"/>
    </source>
</evidence>
<dbReference type="GO" id="GO:0005886">
    <property type="term" value="C:plasma membrane"/>
    <property type="evidence" value="ECO:0007669"/>
    <property type="project" value="UniProtKB-SubCell"/>
</dbReference>
<dbReference type="GO" id="GO:0015416">
    <property type="term" value="F:ABC-type phosphonate transporter activity"/>
    <property type="evidence" value="ECO:0007669"/>
    <property type="project" value="InterPro"/>
</dbReference>
<dbReference type="SUPFAM" id="SSF161098">
    <property type="entry name" value="MetI-like"/>
    <property type="match status" value="1"/>
</dbReference>
<evidence type="ECO:0000256" key="4">
    <source>
        <dbReference type="ARBA" id="ARBA00022692"/>
    </source>
</evidence>
<feature type="transmembrane region" description="Helical" evidence="7">
    <location>
        <begin position="91"/>
        <end position="113"/>
    </location>
</feature>
<dbReference type="PANTHER" id="PTHR30043:SF1">
    <property type="entry name" value="ABC TRANSPORT SYSTEM PERMEASE PROTEIN P69"/>
    <property type="match status" value="1"/>
</dbReference>
<evidence type="ECO:0000313" key="9">
    <source>
        <dbReference type="EMBL" id="PJF48251.1"/>
    </source>
</evidence>
<feature type="transmembrane region" description="Helical" evidence="7">
    <location>
        <begin position="26"/>
        <end position="48"/>
    </location>
</feature>
<dbReference type="EMBL" id="PGTN01000019">
    <property type="protein sequence ID" value="PJF48251.1"/>
    <property type="molecule type" value="Genomic_DNA"/>
</dbReference>
<dbReference type="InterPro" id="IPR000515">
    <property type="entry name" value="MetI-like"/>
</dbReference>
<keyword evidence="6 7" id="KW-0472">Membrane</keyword>
<evidence type="ECO:0000256" key="5">
    <source>
        <dbReference type="ARBA" id="ARBA00022989"/>
    </source>
</evidence>
<organism evidence="9 10">
    <name type="scientific">Candidatus Thermofonsia Clade 3 bacterium</name>
    <dbReference type="NCBI Taxonomy" id="2364212"/>
    <lineage>
        <taxon>Bacteria</taxon>
        <taxon>Bacillati</taxon>
        <taxon>Chloroflexota</taxon>
        <taxon>Candidatus Thermofontia</taxon>
        <taxon>Candidatus Thermofonsia Clade 3</taxon>
    </lineage>
</organism>
<dbReference type="Proteomes" id="UP000230790">
    <property type="component" value="Unassembled WGS sequence"/>
</dbReference>
<evidence type="ECO:0000256" key="2">
    <source>
        <dbReference type="ARBA" id="ARBA00022448"/>
    </source>
</evidence>
<feature type="transmembrane region" description="Helical" evidence="7">
    <location>
        <begin position="134"/>
        <end position="160"/>
    </location>
</feature>
<comment type="subcellular location">
    <subcellularLocation>
        <location evidence="1 7">Cell membrane</location>
        <topology evidence="1 7">Multi-pass membrane protein</topology>
    </subcellularLocation>
</comment>
<comment type="caution">
    <text evidence="9">The sequence shown here is derived from an EMBL/GenBank/DDBJ whole genome shotgun (WGS) entry which is preliminary data.</text>
</comment>
<dbReference type="PANTHER" id="PTHR30043">
    <property type="entry name" value="PHOSPHONATES TRANSPORT SYSTEM PERMEASE PROTEIN"/>
    <property type="match status" value="1"/>
</dbReference>
<feature type="transmembrane region" description="Helical" evidence="7">
    <location>
        <begin position="246"/>
        <end position="264"/>
    </location>
</feature>
<name>A0A2M8QEM1_9CHLR</name>